<comment type="similarity">
    <text evidence="2">Belongs to the PA-phosphatase related phosphoesterase family.</text>
</comment>
<dbReference type="GO" id="GO:0006644">
    <property type="term" value="P:phospholipid metabolic process"/>
    <property type="evidence" value="ECO:0007669"/>
    <property type="project" value="InterPro"/>
</dbReference>
<dbReference type="PANTHER" id="PTHR10165">
    <property type="entry name" value="LIPID PHOSPHATE PHOSPHATASE"/>
    <property type="match status" value="1"/>
</dbReference>
<feature type="transmembrane region" description="Helical" evidence="7">
    <location>
        <begin position="161"/>
        <end position="184"/>
    </location>
</feature>
<evidence type="ECO:0000256" key="6">
    <source>
        <dbReference type="SAM" id="MobiDB-lite"/>
    </source>
</evidence>
<feature type="domain" description="Phosphatidic acid phosphatase type 2/haloperoxidase" evidence="8">
    <location>
        <begin position="163"/>
        <end position="297"/>
    </location>
</feature>
<dbReference type="InterPro" id="IPR036938">
    <property type="entry name" value="PAP2/HPO_sf"/>
</dbReference>
<dbReference type="PANTHER" id="PTHR10165:SF35">
    <property type="entry name" value="RE23632P"/>
    <property type="match status" value="1"/>
</dbReference>
<protein>
    <submittedName>
        <fullName evidence="9">Putative phosphatidic acid phosphatase</fullName>
    </submittedName>
</protein>
<feature type="transmembrane region" description="Helical" evidence="7">
    <location>
        <begin position="12"/>
        <end position="34"/>
    </location>
</feature>
<dbReference type="GO" id="GO:0016020">
    <property type="term" value="C:membrane"/>
    <property type="evidence" value="ECO:0007669"/>
    <property type="project" value="UniProtKB-SubCell"/>
</dbReference>
<feature type="transmembrane region" description="Helical" evidence="7">
    <location>
        <begin position="226"/>
        <end position="243"/>
    </location>
</feature>
<evidence type="ECO:0000256" key="2">
    <source>
        <dbReference type="ARBA" id="ARBA00008816"/>
    </source>
</evidence>
<dbReference type="CDD" id="cd03390">
    <property type="entry name" value="PAP2_containing_1_like"/>
    <property type="match status" value="1"/>
</dbReference>
<keyword evidence="3 7" id="KW-0812">Transmembrane</keyword>
<keyword evidence="4 7" id="KW-1133">Transmembrane helix</keyword>
<dbReference type="OMA" id="VIIVEWF"/>
<dbReference type="InterPro" id="IPR000326">
    <property type="entry name" value="PAP2/HPO"/>
</dbReference>
<keyword evidence="5 7" id="KW-0472">Membrane</keyword>
<dbReference type="Gene3D" id="1.20.144.10">
    <property type="entry name" value="Phosphatidic acid phosphatase type 2/haloperoxidase"/>
    <property type="match status" value="1"/>
</dbReference>
<evidence type="ECO:0000256" key="1">
    <source>
        <dbReference type="ARBA" id="ARBA00004141"/>
    </source>
</evidence>
<dbReference type="GO" id="GO:0046839">
    <property type="term" value="P:phospholipid dephosphorylation"/>
    <property type="evidence" value="ECO:0007669"/>
    <property type="project" value="TreeGrafter"/>
</dbReference>
<feature type="transmembrane region" description="Helical" evidence="7">
    <location>
        <begin position="250"/>
        <end position="270"/>
    </location>
</feature>
<evidence type="ECO:0000256" key="7">
    <source>
        <dbReference type="SAM" id="Phobius"/>
    </source>
</evidence>
<evidence type="ECO:0000256" key="5">
    <source>
        <dbReference type="ARBA" id="ARBA00023136"/>
    </source>
</evidence>
<sequence>MSSTQSGPRFQFVWLYRLPEHFLCIVVGLLSWLIEKKAPVFCRSFSWEDPAISAEHKDKSTFPTWSLIPMAILAAALVIIVEWFRARSAKAGAWYLDRDASAGSQEEISSEMAVVCREGGENQRDHQSGGTTSAEQSAVTNNGPGASWGSRRSLFWQTVSVWVLTFLLSIMFSTFIVACIKVYVGRLRPDFIQRLKRDGYTKQSNAPDLCGAAREGRLSFPSGHSSAAFSAMTPLTVYLLGLFRAFGGLCIWRVAVSLLPMCLAIVIAASRTRDNRHHFSDVIGGSLIGAVFALLSVGLFFRFSRKAFLVPRRLELARRRDGALVNENPV</sequence>
<feature type="transmembrane region" description="Helical" evidence="7">
    <location>
        <begin position="65"/>
        <end position="84"/>
    </location>
</feature>
<feature type="compositionally biased region" description="Polar residues" evidence="6">
    <location>
        <begin position="128"/>
        <end position="144"/>
    </location>
</feature>
<dbReference type="AlphaFoldDB" id="G0U4E1"/>
<organism evidence="9">
    <name type="scientific">Trypanosoma vivax (strain Y486)</name>
    <dbReference type="NCBI Taxonomy" id="1055687"/>
    <lineage>
        <taxon>Eukaryota</taxon>
        <taxon>Discoba</taxon>
        <taxon>Euglenozoa</taxon>
        <taxon>Kinetoplastea</taxon>
        <taxon>Metakinetoplastina</taxon>
        <taxon>Trypanosomatida</taxon>
        <taxon>Trypanosomatidae</taxon>
        <taxon>Trypanosoma</taxon>
        <taxon>Duttonella</taxon>
    </lineage>
</organism>
<comment type="subcellular location">
    <subcellularLocation>
        <location evidence="1">Membrane</location>
        <topology evidence="1">Multi-pass membrane protein</topology>
    </subcellularLocation>
</comment>
<evidence type="ECO:0000256" key="3">
    <source>
        <dbReference type="ARBA" id="ARBA00022692"/>
    </source>
</evidence>
<dbReference type="GO" id="GO:0008195">
    <property type="term" value="F:phosphatidate phosphatase activity"/>
    <property type="evidence" value="ECO:0007669"/>
    <property type="project" value="TreeGrafter"/>
</dbReference>
<dbReference type="SUPFAM" id="SSF48317">
    <property type="entry name" value="Acid phosphatase/Vanadium-dependent haloperoxidase"/>
    <property type="match status" value="1"/>
</dbReference>
<dbReference type="SMART" id="SM00014">
    <property type="entry name" value="acidPPc"/>
    <property type="match status" value="1"/>
</dbReference>
<dbReference type="Pfam" id="PF01569">
    <property type="entry name" value="PAP2"/>
    <property type="match status" value="1"/>
</dbReference>
<gene>
    <name evidence="9" type="ORF">TVY486_1013480</name>
</gene>
<feature type="transmembrane region" description="Helical" evidence="7">
    <location>
        <begin position="282"/>
        <end position="303"/>
    </location>
</feature>
<evidence type="ECO:0000313" key="9">
    <source>
        <dbReference type="EMBL" id="CCC52305.1"/>
    </source>
</evidence>
<dbReference type="VEuPathDB" id="TriTrypDB:TvY486_1013480"/>
<proteinExistence type="inferred from homology"/>
<evidence type="ECO:0000256" key="4">
    <source>
        <dbReference type="ARBA" id="ARBA00022989"/>
    </source>
</evidence>
<name>G0U4E1_TRYVY</name>
<accession>G0U4E1</accession>
<feature type="region of interest" description="Disordered" evidence="6">
    <location>
        <begin position="119"/>
        <end position="147"/>
    </location>
</feature>
<evidence type="ECO:0000259" key="8">
    <source>
        <dbReference type="SMART" id="SM00014"/>
    </source>
</evidence>
<dbReference type="InterPro" id="IPR043216">
    <property type="entry name" value="PAP-like"/>
</dbReference>
<reference evidence="9" key="1">
    <citation type="journal article" date="2012" name="Proc. Natl. Acad. Sci. U.S.A.">
        <title>Antigenic diversity is generated by distinct evolutionary mechanisms in African trypanosome species.</title>
        <authorList>
            <person name="Jackson A.P."/>
            <person name="Berry A."/>
            <person name="Aslett M."/>
            <person name="Allison H.C."/>
            <person name="Burton P."/>
            <person name="Vavrova-Anderson J."/>
            <person name="Brown R."/>
            <person name="Browne H."/>
            <person name="Corton N."/>
            <person name="Hauser H."/>
            <person name="Gamble J."/>
            <person name="Gilderthorp R."/>
            <person name="Marcello L."/>
            <person name="McQuillan J."/>
            <person name="Otto T.D."/>
            <person name="Quail M.A."/>
            <person name="Sanders M.J."/>
            <person name="van Tonder A."/>
            <person name="Ginger M.L."/>
            <person name="Field M.C."/>
            <person name="Barry J.D."/>
            <person name="Hertz-Fowler C."/>
            <person name="Berriman M."/>
        </authorList>
    </citation>
    <scope>NUCLEOTIDE SEQUENCE</scope>
    <source>
        <strain evidence="9">Y486</strain>
    </source>
</reference>
<dbReference type="EMBL" id="HE573026">
    <property type="protein sequence ID" value="CCC52305.1"/>
    <property type="molecule type" value="Genomic_DNA"/>
</dbReference>